<dbReference type="PROSITE" id="PS50002">
    <property type="entry name" value="SH3"/>
    <property type="match status" value="1"/>
</dbReference>
<evidence type="ECO:0000313" key="13">
    <source>
        <dbReference type="Proteomes" id="UP001217089"/>
    </source>
</evidence>
<reference evidence="12 13" key="1">
    <citation type="submission" date="2022-12" db="EMBL/GenBank/DDBJ databases">
        <title>Chromosome-level genome of Tegillarca granosa.</title>
        <authorList>
            <person name="Kim J."/>
        </authorList>
    </citation>
    <scope>NUCLEOTIDE SEQUENCE [LARGE SCALE GENOMIC DNA]</scope>
    <source>
        <strain evidence="12">Teg-2019</strain>
        <tissue evidence="12">Adductor muscle</tissue>
    </source>
</reference>
<feature type="compositionally biased region" description="Basic and acidic residues" evidence="9">
    <location>
        <begin position="242"/>
        <end position="260"/>
    </location>
</feature>
<sequence length="497" mass="56228">MALDMRKNQEALLKAYNEVVSDKSDVDWLVFGYEGQSTTLKLVGKGEGGIEEMAEELSGSKVMYAYCRVLDPNTNLPKYVLINWQGEGAPDSMKFKCANHLHDVKAFLRSIHVTINARDDVDINADDITKKVASASGANYSIHNEERKPVKKENKFANEPAGPVGSVYKRTIAAKDISSKKRDDFWAKTEQEEKQRQEEEKRKATEKQKEFEKERREREEKEAKERERLIQERAKQASQMKIAERRANSIDKEQKKKQWEARALGSSSAANARALFKRRESETDDNDISRRPPPPARSGFGSQSSQDDTQENDRRSPPLARKPSPPREPSPPAREPSPPRREPSPPPRQPSPPPREPSPPPRQPSPEPVSRNEEPPKLPKGRNLLAEGLPRRQDSDEEEDSEDWDDNETSPPVIQAVHATPSEPIEEPEQEHEEIAQPDDMPDLLPEHGLSDQSELTFDPGDIITNIEQIDEGWWTGYTADGHSGMFPSNYVELLNG</sequence>
<dbReference type="InterPro" id="IPR029006">
    <property type="entry name" value="ADF-H/Gelsolin-like_dom_sf"/>
</dbReference>
<dbReference type="Gene3D" id="2.30.30.40">
    <property type="entry name" value="SH3 Domains"/>
    <property type="match status" value="1"/>
</dbReference>
<feature type="region of interest" description="Disordered" evidence="9">
    <location>
        <begin position="188"/>
        <end position="455"/>
    </location>
</feature>
<feature type="region of interest" description="Disordered" evidence="9">
    <location>
        <begin position="143"/>
        <end position="164"/>
    </location>
</feature>
<evidence type="ECO:0000256" key="7">
    <source>
        <dbReference type="ARBA" id="ARBA00023212"/>
    </source>
</evidence>
<feature type="compositionally biased region" description="Acidic residues" evidence="9">
    <location>
        <begin position="395"/>
        <end position="408"/>
    </location>
</feature>
<comment type="similarity">
    <text evidence="2">Belongs to the ABP1 family.</text>
</comment>
<dbReference type="PRINTS" id="PR00452">
    <property type="entry name" value="SH3DOMAIN"/>
</dbReference>
<evidence type="ECO:0008006" key="14">
    <source>
        <dbReference type="Google" id="ProtNLM"/>
    </source>
</evidence>
<evidence type="ECO:0000256" key="1">
    <source>
        <dbReference type="ARBA" id="ARBA00004245"/>
    </source>
</evidence>
<dbReference type="PANTHER" id="PTHR10829">
    <property type="entry name" value="CORTACTIN AND DREBRIN"/>
    <property type="match status" value="1"/>
</dbReference>
<keyword evidence="4" id="KW-0963">Cytoplasm</keyword>
<dbReference type="Proteomes" id="UP001217089">
    <property type="component" value="Unassembled WGS sequence"/>
</dbReference>
<comment type="subcellular location">
    <subcellularLocation>
        <location evidence="1">Cytoplasm</location>
        <location evidence="1">Cytoskeleton</location>
    </subcellularLocation>
</comment>
<dbReference type="PROSITE" id="PS51263">
    <property type="entry name" value="ADF_H"/>
    <property type="match status" value="1"/>
</dbReference>
<keyword evidence="6" id="KW-0009">Actin-binding</keyword>
<dbReference type="PANTHER" id="PTHR10829:SF25">
    <property type="entry name" value="DREBRIN-LIKE PROTEIN"/>
    <property type="match status" value="1"/>
</dbReference>
<dbReference type="InterPro" id="IPR001452">
    <property type="entry name" value="SH3_domain"/>
</dbReference>
<evidence type="ECO:0000256" key="2">
    <source>
        <dbReference type="ARBA" id="ARBA00011039"/>
    </source>
</evidence>
<feature type="compositionally biased region" description="Pro residues" evidence="9">
    <location>
        <begin position="326"/>
        <end position="336"/>
    </location>
</feature>
<gene>
    <name evidence="12" type="ORF">KUTeg_005426</name>
</gene>
<protein>
    <recommendedName>
        <fullName evidence="14">Drebrin-like protein</fullName>
    </recommendedName>
</protein>
<dbReference type="CDD" id="cd11281">
    <property type="entry name" value="ADF_drebrin_like"/>
    <property type="match status" value="1"/>
</dbReference>
<evidence type="ECO:0000259" key="11">
    <source>
        <dbReference type="PROSITE" id="PS51263"/>
    </source>
</evidence>
<evidence type="ECO:0000256" key="3">
    <source>
        <dbReference type="ARBA" id="ARBA00022443"/>
    </source>
</evidence>
<dbReference type="CDD" id="cd11960">
    <property type="entry name" value="SH3_Abp1_eu"/>
    <property type="match status" value="1"/>
</dbReference>
<evidence type="ECO:0000256" key="5">
    <source>
        <dbReference type="ARBA" id="ARBA00023054"/>
    </source>
</evidence>
<dbReference type="SUPFAM" id="SSF55753">
    <property type="entry name" value="Actin depolymerizing proteins"/>
    <property type="match status" value="1"/>
</dbReference>
<dbReference type="Gene3D" id="3.40.20.10">
    <property type="entry name" value="Severin"/>
    <property type="match status" value="1"/>
</dbReference>
<dbReference type="SMART" id="SM00326">
    <property type="entry name" value="SH3"/>
    <property type="match status" value="1"/>
</dbReference>
<evidence type="ECO:0000256" key="6">
    <source>
        <dbReference type="ARBA" id="ARBA00023203"/>
    </source>
</evidence>
<evidence type="ECO:0000256" key="8">
    <source>
        <dbReference type="PROSITE-ProRule" id="PRU00192"/>
    </source>
</evidence>
<keyword evidence="7" id="KW-0206">Cytoskeleton</keyword>
<evidence type="ECO:0000313" key="12">
    <source>
        <dbReference type="EMBL" id="KAJ8317522.1"/>
    </source>
</evidence>
<organism evidence="12 13">
    <name type="scientific">Tegillarca granosa</name>
    <name type="common">Malaysian cockle</name>
    <name type="synonym">Anadara granosa</name>
    <dbReference type="NCBI Taxonomy" id="220873"/>
    <lineage>
        <taxon>Eukaryota</taxon>
        <taxon>Metazoa</taxon>
        <taxon>Spiralia</taxon>
        <taxon>Lophotrochozoa</taxon>
        <taxon>Mollusca</taxon>
        <taxon>Bivalvia</taxon>
        <taxon>Autobranchia</taxon>
        <taxon>Pteriomorphia</taxon>
        <taxon>Arcoida</taxon>
        <taxon>Arcoidea</taxon>
        <taxon>Arcidae</taxon>
        <taxon>Tegillarca</taxon>
    </lineage>
</organism>
<feature type="compositionally biased region" description="Acidic residues" evidence="9">
    <location>
        <begin position="424"/>
        <end position="442"/>
    </location>
</feature>
<evidence type="ECO:0000256" key="9">
    <source>
        <dbReference type="SAM" id="MobiDB-lite"/>
    </source>
</evidence>
<dbReference type="InterPro" id="IPR036028">
    <property type="entry name" value="SH3-like_dom_sf"/>
</dbReference>
<evidence type="ECO:0000256" key="4">
    <source>
        <dbReference type="ARBA" id="ARBA00022490"/>
    </source>
</evidence>
<evidence type="ECO:0000259" key="10">
    <source>
        <dbReference type="PROSITE" id="PS50002"/>
    </source>
</evidence>
<feature type="domain" description="SH3" evidence="10">
    <location>
        <begin position="439"/>
        <end position="497"/>
    </location>
</feature>
<dbReference type="SMART" id="SM00102">
    <property type="entry name" value="ADF"/>
    <property type="match status" value="1"/>
</dbReference>
<keyword evidence="3 8" id="KW-0728">SH3 domain</keyword>
<dbReference type="InterPro" id="IPR002108">
    <property type="entry name" value="ADF-H"/>
</dbReference>
<dbReference type="Pfam" id="PF00241">
    <property type="entry name" value="Cofilin_ADF"/>
    <property type="match status" value="1"/>
</dbReference>
<feature type="compositionally biased region" description="Pro residues" evidence="9">
    <location>
        <begin position="344"/>
        <end position="367"/>
    </location>
</feature>
<proteinExistence type="inferred from homology"/>
<feature type="compositionally biased region" description="Basic and acidic residues" evidence="9">
    <location>
        <begin position="143"/>
        <end position="156"/>
    </location>
</feature>
<dbReference type="Pfam" id="PF14604">
    <property type="entry name" value="SH3_9"/>
    <property type="match status" value="1"/>
</dbReference>
<keyword evidence="13" id="KW-1185">Reference proteome</keyword>
<keyword evidence="5" id="KW-0175">Coiled coil</keyword>
<feature type="domain" description="ADF-H" evidence="11">
    <location>
        <begin position="4"/>
        <end position="133"/>
    </location>
</feature>
<dbReference type="InterPro" id="IPR035717">
    <property type="entry name" value="Drebrin-like_SH3"/>
</dbReference>
<feature type="compositionally biased region" description="Basic and acidic residues" evidence="9">
    <location>
        <begin position="188"/>
        <end position="235"/>
    </location>
</feature>
<dbReference type="EMBL" id="JARBDR010000246">
    <property type="protein sequence ID" value="KAJ8317522.1"/>
    <property type="molecule type" value="Genomic_DNA"/>
</dbReference>
<comment type="caution">
    <text evidence="12">The sequence shown here is derived from an EMBL/GenBank/DDBJ whole genome shotgun (WGS) entry which is preliminary data.</text>
</comment>
<accession>A0ABQ9FLM0</accession>
<dbReference type="SUPFAM" id="SSF50044">
    <property type="entry name" value="SH3-domain"/>
    <property type="match status" value="1"/>
</dbReference>
<name>A0ABQ9FLM0_TEGGR</name>